<gene>
    <name evidence="2" type="ORF">EJ05DRAFT_304938</name>
</gene>
<dbReference type="PANTHER" id="PTHR28086:SF1">
    <property type="entry name" value="CU(2+) SUPPRESSING AND BLEOMYCIN SENSITIVE PROTEIN 1"/>
    <property type="match status" value="1"/>
</dbReference>
<accession>A0A6A6WCF2</accession>
<organism evidence="2 3">
    <name type="scientific">Pseudovirgaria hyperparasitica</name>
    <dbReference type="NCBI Taxonomy" id="470096"/>
    <lineage>
        <taxon>Eukaryota</taxon>
        <taxon>Fungi</taxon>
        <taxon>Dikarya</taxon>
        <taxon>Ascomycota</taxon>
        <taxon>Pezizomycotina</taxon>
        <taxon>Dothideomycetes</taxon>
        <taxon>Dothideomycetes incertae sedis</taxon>
        <taxon>Acrospermales</taxon>
        <taxon>Acrospermaceae</taxon>
        <taxon>Pseudovirgaria</taxon>
    </lineage>
</organism>
<protein>
    <submittedName>
        <fullName evidence="2">Uncharacterized protein</fullName>
    </submittedName>
</protein>
<evidence type="ECO:0000313" key="2">
    <source>
        <dbReference type="EMBL" id="KAF2759640.1"/>
    </source>
</evidence>
<proteinExistence type="predicted"/>
<dbReference type="AlphaFoldDB" id="A0A6A6WCF2"/>
<dbReference type="GeneID" id="54481688"/>
<dbReference type="EMBL" id="ML996569">
    <property type="protein sequence ID" value="KAF2759640.1"/>
    <property type="molecule type" value="Genomic_DNA"/>
</dbReference>
<keyword evidence="3" id="KW-1185">Reference proteome</keyword>
<dbReference type="InterPro" id="IPR018810">
    <property type="entry name" value="UPF0662"/>
</dbReference>
<reference evidence="2" key="1">
    <citation type="journal article" date="2020" name="Stud. Mycol.">
        <title>101 Dothideomycetes genomes: a test case for predicting lifestyles and emergence of pathogens.</title>
        <authorList>
            <person name="Haridas S."/>
            <person name="Albert R."/>
            <person name="Binder M."/>
            <person name="Bloem J."/>
            <person name="Labutti K."/>
            <person name="Salamov A."/>
            <person name="Andreopoulos B."/>
            <person name="Baker S."/>
            <person name="Barry K."/>
            <person name="Bills G."/>
            <person name="Bluhm B."/>
            <person name="Cannon C."/>
            <person name="Castanera R."/>
            <person name="Culley D."/>
            <person name="Daum C."/>
            <person name="Ezra D."/>
            <person name="Gonzalez J."/>
            <person name="Henrissat B."/>
            <person name="Kuo A."/>
            <person name="Liang C."/>
            <person name="Lipzen A."/>
            <person name="Lutzoni F."/>
            <person name="Magnuson J."/>
            <person name="Mondo S."/>
            <person name="Nolan M."/>
            <person name="Ohm R."/>
            <person name="Pangilinan J."/>
            <person name="Park H.-J."/>
            <person name="Ramirez L."/>
            <person name="Alfaro M."/>
            <person name="Sun H."/>
            <person name="Tritt A."/>
            <person name="Yoshinaga Y."/>
            <person name="Zwiers L.-H."/>
            <person name="Turgeon B."/>
            <person name="Goodwin S."/>
            <person name="Spatafora J."/>
            <person name="Crous P."/>
            <person name="Grigoriev I."/>
        </authorList>
    </citation>
    <scope>NUCLEOTIDE SEQUENCE</scope>
    <source>
        <strain evidence="2">CBS 121739</strain>
    </source>
</reference>
<sequence length="478" mass="54340">MSDSPAVSVPQDPNETPILDALLNIRTELELLRHDKSQHIKSQDIIPHYEKVIKQVKILNEIRREKRYEQNRVDHILDDCFRLISLSFLASGKTCEPPAVYAAVSTIKRLLDHLKEAAFFCRGDLDGISKTLKRYRRCCAEGEDSHDAELIILLDARLDICQETLDDLYLSLSNLTPEDSKCYSTLVSILRSLSNLNTKKTFPKKEVDAFVSQLKEIEENMKVEHKVDTTGRSYEEIYSTILTENREKEQKCGPRPADALINELLYRCFLWAEIITARQGKIDERFQEPYEKLVNVRNKLENLVLCSTWSIRETDLYGYQRTLDKYDDTRVNGNFVDANGNPADLHAQRTLLYLIRKSYALIYHLIVSSEPVSSALLPVYNQLKTLKDCLIQVGKAGGVSSPQELYPYSMKLNSIENTRVDGKFMVNGDAPDGQEALDALVKECVKLATDLRDGAKTEEESQTPSAPSLETREPTAVN</sequence>
<dbReference type="GO" id="GO:0005634">
    <property type="term" value="C:nucleus"/>
    <property type="evidence" value="ECO:0007669"/>
    <property type="project" value="TreeGrafter"/>
</dbReference>
<feature type="region of interest" description="Disordered" evidence="1">
    <location>
        <begin position="452"/>
        <end position="478"/>
    </location>
</feature>
<dbReference type="OrthoDB" id="2011986at2759"/>
<dbReference type="GO" id="GO:0005737">
    <property type="term" value="C:cytoplasm"/>
    <property type="evidence" value="ECO:0007669"/>
    <property type="project" value="TreeGrafter"/>
</dbReference>
<dbReference type="Pfam" id="PF10303">
    <property type="entry name" value="DUF2408"/>
    <property type="match status" value="1"/>
</dbReference>
<dbReference type="RefSeq" id="XP_033602091.1">
    <property type="nucleotide sequence ID" value="XM_033740634.1"/>
</dbReference>
<evidence type="ECO:0000313" key="3">
    <source>
        <dbReference type="Proteomes" id="UP000799437"/>
    </source>
</evidence>
<dbReference type="PANTHER" id="PTHR28086">
    <property type="entry name" value="UPF0662 PROTEIN YPL260W"/>
    <property type="match status" value="1"/>
</dbReference>
<name>A0A6A6WCF2_9PEZI</name>
<evidence type="ECO:0000256" key="1">
    <source>
        <dbReference type="SAM" id="MobiDB-lite"/>
    </source>
</evidence>
<dbReference type="Proteomes" id="UP000799437">
    <property type="component" value="Unassembled WGS sequence"/>
</dbReference>